<feature type="domain" description="Recombinase" evidence="2">
    <location>
        <begin position="165"/>
        <end position="277"/>
    </location>
</feature>
<dbReference type="InterPro" id="IPR036162">
    <property type="entry name" value="Resolvase-like_N_sf"/>
</dbReference>
<comment type="caution">
    <text evidence="3">The sequence shown here is derived from an EMBL/GenBank/DDBJ whole genome shotgun (WGS) entry which is preliminary data.</text>
</comment>
<dbReference type="PROSITE" id="PS51737">
    <property type="entry name" value="RECOMBINASE_DNA_BIND"/>
    <property type="match status" value="1"/>
</dbReference>
<organism evidence="3 4">
    <name type="scientific">Leifsonia virtsii</name>
    <dbReference type="NCBI Taxonomy" id="3035915"/>
    <lineage>
        <taxon>Bacteria</taxon>
        <taxon>Bacillati</taxon>
        <taxon>Actinomycetota</taxon>
        <taxon>Actinomycetes</taxon>
        <taxon>Micrococcales</taxon>
        <taxon>Microbacteriaceae</taxon>
        <taxon>Leifsonia</taxon>
    </lineage>
</organism>
<accession>A0ABT8J0K5</accession>
<evidence type="ECO:0000259" key="2">
    <source>
        <dbReference type="PROSITE" id="PS51737"/>
    </source>
</evidence>
<dbReference type="CDD" id="cd00338">
    <property type="entry name" value="Ser_Recombinase"/>
    <property type="match status" value="1"/>
</dbReference>
<dbReference type="InterPro" id="IPR011109">
    <property type="entry name" value="DNA_bind_recombinase_dom"/>
</dbReference>
<gene>
    <name evidence="3" type="ORF">P5G59_15165</name>
</gene>
<dbReference type="InterPro" id="IPR038109">
    <property type="entry name" value="DNA_bind_recomb_sf"/>
</dbReference>
<dbReference type="EMBL" id="JAROCB010000004">
    <property type="protein sequence ID" value="MDN4598492.1"/>
    <property type="molecule type" value="Genomic_DNA"/>
</dbReference>
<dbReference type="Pfam" id="PF13408">
    <property type="entry name" value="Zn_ribbon_recom"/>
    <property type="match status" value="1"/>
</dbReference>
<dbReference type="PANTHER" id="PTHR30461">
    <property type="entry name" value="DNA-INVERTASE FROM LAMBDOID PROPHAGE"/>
    <property type="match status" value="1"/>
</dbReference>
<dbReference type="InterPro" id="IPR050639">
    <property type="entry name" value="SSR_resolvase"/>
</dbReference>
<dbReference type="SUPFAM" id="SSF53041">
    <property type="entry name" value="Resolvase-like"/>
    <property type="match status" value="1"/>
</dbReference>
<dbReference type="PANTHER" id="PTHR30461:SF23">
    <property type="entry name" value="DNA RECOMBINASE-RELATED"/>
    <property type="match status" value="1"/>
</dbReference>
<dbReference type="SMART" id="SM00857">
    <property type="entry name" value="Resolvase"/>
    <property type="match status" value="1"/>
</dbReference>
<dbReference type="Gene3D" id="3.40.50.1390">
    <property type="entry name" value="Resolvase, N-terminal catalytic domain"/>
    <property type="match status" value="1"/>
</dbReference>
<dbReference type="InterPro" id="IPR025827">
    <property type="entry name" value="Zn_ribbon_recom_dom"/>
</dbReference>
<keyword evidence="4" id="KW-1185">Reference proteome</keyword>
<protein>
    <submittedName>
        <fullName evidence="3">Recombinase family protein</fullName>
    </submittedName>
</protein>
<dbReference type="RefSeq" id="WP_301219836.1">
    <property type="nucleotide sequence ID" value="NZ_JAROCB010000004.1"/>
</dbReference>
<proteinExistence type="predicted"/>
<feature type="domain" description="Resolvase/invertase-type recombinase catalytic" evidence="1">
    <location>
        <begin position="12"/>
        <end position="157"/>
    </location>
</feature>
<dbReference type="Pfam" id="PF00239">
    <property type="entry name" value="Resolvase"/>
    <property type="match status" value="1"/>
</dbReference>
<evidence type="ECO:0000259" key="1">
    <source>
        <dbReference type="PROSITE" id="PS51736"/>
    </source>
</evidence>
<dbReference type="PROSITE" id="PS51736">
    <property type="entry name" value="RECOMBINASES_3"/>
    <property type="match status" value="1"/>
</dbReference>
<name>A0ABT8J0K5_9MICO</name>
<dbReference type="Pfam" id="PF07508">
    <property type="entry name" value="Recombinase"/>
    <property type="match status" value="1"/>
</dbReference>
<dbReference type="Gene3D" id="3.90.1750.20">
    <property type="entry name" value="Putative Large Serine Recombinase, Chain B, Domain 2"/>
    <property type="match status" value="1"/>
</dbReference>
<dbReference type="InterPro" id="IPR006119">
    <property type="entry name" value="Resolv_N"/>
</dbReference>
<reference evidence="3" key="1">
    <citation type="submission" date="2023-03" db="EMBL/GenBank/DDBJ databases">
        <title>MT1 and MT2 Draft Genomes of Novel Species.</title>
        <authorList>
            <person name="Venkateswaran K."/>
        </authorList>
    </citation>
    <scope>NUCLEOTIDE SEQUENCE</scope>
    <source>
        <strain evidence="3">F6_8S_P_1A</strain>
    </source>
</reference>
<sequence>MRAVPAAATPLRAVLYLRQSVSKEESISLELQEAAGREYCARMGYLVVGVEEDPGISGRTWNRPGVRKVIDMVETGAAEVIVLWKWSRLSRARLDWAVAVDKVESAGGRIESATESVDTSTATGRLARGMLAEFAAFESERIGDVWKETHARRLGRGVPHSGTKRFGYERVAKDTYEPDPVTGPILAEAYRLYVEESWGWTKLVRWLNEAGIPTITGAQWDAAKIRSVMDAGFAAGVLAIGYRSAEVRYVPGIHPPLIDSELWSAYRRRRTERHSSNRAAPQARALLIGMIKCGDCGSGMRSHARGRRNGLPPTPGYFCNAALRYKDGRRGVGCTQHGAHAAVREWIESLADDIDALAAAEQRVAERKVARIVDADAVRRRIDKARGSLGALTVKLVEGKISDVAYEAAAVRLQEEIDRLSAVSTHHQPNPIEEVDVRRLAIHVRDVWDVATNEELRELLRTVISEVRVIPPAERASGKGVTTYEIVPAWERS</sequence>
<dbReference type="Proteomes" id="UP001174210">
    <property type="component" value="Unassembled WGS sequence"/>
</dbReference>
<evidence type="ECO:0000313" key="3">
    <source>
        <dbReference type="EMBL" id="MDN4598492.1"/>
    </source>
</evidence>
<evidence type="ECO:0000313" key="4">
    <source>
        <dbReference type="Proteomes" id="UP001174210"/>
    </source>
</evidence>